<dbReference type="SUPFAM" id="SSF144083">
    <property type="entry name" value="Magnesium transport protein CorA, transmembrane region"/>
    <property type="match status" value="1"/>
</dbReference>
<organism evidence="6 7">
    <name type="scientific">Apiospora saccharicola</name>
    <dbReference type="NCBI Taxonomy" id="335842"/>
    <lineage>
        <taxon>Eukaryota</taxon>
        <taxon>Fungi</taxon>
        <taxon>Dikarya</taxon>
        <taxon>Ascomycota</taxon>
        <taxon>Pezizomycotina</taxon>
        <taxon>Sordariomycetes</taxon>
        <taxon>Xylariomycetidae</taxon>
        <taxon>Amphisphaeriales</taxon>
        <taxon>Apiosporaceae</taxon>
        <taxon>Apiospora</taxon>
    </lineage>
</organism>
<dbReference type="Gene3D" id="1.20.58.340">
    <property type="entry name" value="Magnesium transport protein CorA, transmembrane region"/>
    <property type="match status" value="1"/>
</dbReference>
<feature type="transmembrane region" description="Helical" evidence="5">
    <location>
        <begin position="421"/>
        <end position="446"/>
    </location>
</feature>
<evidence type="ECO:0000256" key="2">
    <source>
        <dbReference type="ARBA" id="ARBA00022692"/>
    </source>
</evidence>
<proteinExistence type="predicted"/>
<comment type="caution">
    <text evidence="6">The sequence shown here is derived from an EMBL/GenBank/DDBJ whole genome shotgun (WGS) entry which is preliminary data.</text>
</comment>
<evidence type="ECO:0000256" key="5">
    <source>
        <dbReference type="SAM" id="Phobius"/>
    </source>
</evidence>
<dbReference type="Proteomes" id="UP001446871">
    <property type="component" value="Unassembled WGS sequence"/>
</dbReference>
<protein>
    <submittedName>
        <fullName evidence="6">Uncharacterized protein</fullName>
    </submittedName>
</protein>
<evidence type="ECO:0000313" key="7">
    <source>
        <dbReference type="Proteomes" id="UP001446871"/>
    </source>
</evidence>
<evidence type="ECO:0000256" key="1">
    <source>
        <dbReference type="ARBA" id="ARBA00004141"/>
    </source>
</evidence>
<sequence length="498" mass="56404">MNWARDDARITGPDFKNVFRYHEESSATVMTLLSGERGPLVEELTDCDWEKMSRPADLEARLAKSGNPSRRLPQKSISNDFTENVITNTGAGGQRDLRKVPFSESTFRKITHSFFTHGSFSSVVSRADVPVFSHAEVNMKDVRGQIHLAHVYNCRSSNTWEKDLAVTVTYLPHSQKIFCIMLGCDDTIEANVRDRLMGAGNELFYPLLVPGILVELERSRHVKIIDRSIGAMETKIAELDSIADQMDEEFGSHAAEQRNSERRTAWLDTAYLKTGLISWNAQLEKFRRCVTALDETFAAMEASFSSAQSFEMKPWKEIGLVGTGSRPHITKPISPPVSEIDFAGTGDDIKTCPEPASTEFLRGTGEKMRKRIEAIEEEYGHKIRDCTMRLDGMSMATQWAQGETNMAIAMATSRDSKHMRFIAIVTMVFLPGTFFASIFSMSFFNWQDKTTAVISSFFWVYVLFTVTCTLLTLGLWWYFVICRPKQIRKRQSDELSMV</sequence>
<gene>
    <name evidence="6" type="ORF">PG996_000102</name>
</gene>
<keyword evidence="3 5" id="KW-1133">Transmembrane helix</keyword>
<accession>A0ABR1WFN1</accession>
<evidence type="ECO:0000256" key="4">
    <source>
        <dbReference type="ARBA" id="ARBA00023136"/>
    </source>
</evidence>
<reference evidence="6 7" key="1">
    <citation type="submission" date="2023-01" db="EMBL/GenBank/DDBJ databases">
        <title>Analysis of 21 Apiospora genomes using comparative genomics revels a genus with tremendous synthesis potential of carbohydrate active enzymes and secondary metabolites.</title>
        <authorList>
            <person name="Sorensen T."/>
        </authorList>
    </citation>
    <scope>NUCLEOTIDE SEQUENCE [LARGE SCALE GENOMIC DNA]</scope>
    <source>
        <strain evidence="6 7">CBS 83171</strain>
    </source>
</reference>
<comment type="subcellular location">
    <subcellularLocation>
        <location evidence="1">Membrane</location>
        <topology evidence="1">Multi-pass membrane protein</topology>
    </subcellularLocation>
</comment>
<keyword evidence="2 5" id="KW-0812">Transmembrane</keyword>
<name>A0ABR1WFN1_9PEZI</name>
<feature type="transmembrane region" description="Helical" evidence="5">
    <location>
        <begin position="458"/>
        <end position="481"/>
    </location>
</feature>
<dbReference type="EMBL" id="JAQQWM010000001">
    <property type="protein sequence ID" value="KAK8081321.1"/>
    <property type="molecule type" value="Genomic_DNA"/>
</dbReference>
<keyword evidence="7" id="KW-1185">Reference proteome</keyword>
<evidence type="ECO:0000313" key="6">
    <source>
        <dbReference type="EMBL" id="KAK8081321.1"/>
    </source>
</evidence>
<keyword evidence="4 5" id="KW-0472">Membrane</keyword>
<evidence type="ECO:0000256" key="3">
    <source>
        <dbReference type="ARBA" id="ARBA00022989"/>
    </source>
</evidence>
<dbReference type="InterPro" id="IPR045863">
    <property type="entry name" value="CorA_TM1_TM2"/>
</dbReference>